<reference evidence="3 4" key="1">
    <citation type="submission" date="2023-03" db="EMBL/GenBank/DDBJ databases">
        <title>YIM 133296 draft genome.</title>
        <authorList>
            <person name="Xiong L."/>
        </authorList>
    </citation>
    <scope>NUCLEOTIDE SEQUENCE [LARGE SCALE GENOMIC DNA]</scope>
    <source>
        <strain evidence="3 4">YIM 133296</strain>
    </source>
</reference>
<evidence type="ECO:0000256" key="1">
    <source>
        <dbReference type="ARBA" id="ARBA00008270"/>
    </source>
</evidence>
<evidence type="ECO:0000256" key="2">
    <source>
        <dbReference type="ARBA" id="ARBA00023235"/>
    </source>
</evidence>
<evidence type="ECO:0000313" key="4">
    <source>
        <dbReference type="Proteomes" id="UP001528912"/>
    </source>
</evidence>
<dbReference type="Pfam" id="PF02567">
    <property type="entry name" value="PhzC-PhzF"/>
    <property type="match status" value="1"/>
</dbReference>
<dbReference type="PIRSF" id="PIRSF016184">
    <property type="entry name" value="PhzC_PhzF"/>
    <property type="match status" value="1"/>
</dbReference>
<dbReference type="InterPro" id="IPR003719">
    <property type="entry name" value="Phenazine_PhzF-like"/>
</dbReference>
<dbReference type="Proteomes" id="UP001528912">
    <property type="component" value="Unassembled WGS sequence"/>
</dbReference>
<organism evidence="3 4">
    <name type="scientific">Luteipulveratus flavus</name>
    <dbReference type="NCBI Taxonomy" id="3031728"/>
    <lineage>
        <taxon>Bacteria</taxon>
        <taxon>Bacillati</taxon>
        <taxon>Actinomycetota</taxon>
        <taxon>Actinomycetes</taxon>
        <taxon>Micrococcales</taxon>
        <taxon>Dermacoccaceae</taxon>
        <taxon>Luteipulveratus</taxon>
    </lineage>
</organism>
<accession>A0ABT6CB27</accession>
<proteinExistence type="inferred from homology"/>
<keyword evidence="4" id="KW-1185">Reference proteome</keyword>
<dbReference type="PANTHER" id="PTHR13774:SF39">
    <property type="entry name" value="BIOSYNTHESIS PROTEIN, PUTATIVE-RELATED"/>
    <property type="match status" value="1"/>
</dbReference>
<dbReference type="PANTHER" id="PTHR13774">
    <property type="entry name" value="PHENAZINE BIOSYNTHESIS PROTEIN"/>
    <property type="match status" value="1"/>
</dbReference>
<comment type="caution">
    <text evidence="3">The sequence shown here is derived from an EMBL/GenBank/DDBJ whole genome shotgun (WGS) entry which is preliminary data.</text>
</comment>
<dbReference type="NCBIfam" id="TIGR00654">
    <property type="entry name" value="PhzF_family"/>
    <property type="match status" value="1"/>
</dbReference>
<dbReference type="SUPFAM" id="SSF54506">
    <property type="entry name" value="Diaminopimelate epimerase-like"/>
    <property type="match status" value="1"/>
</dbReference>
<evidence type="ECO:0000313" key="3">
    <source>
        <dbReference type="EMBL" id="MDF8266103.1"/>
    </source>
</evidence>
<sequence>MTSDEVLRLAAFSAEPGGGNPAGVVLDARDWTDERMQQVAADLGFAETAFVTGQPTSDRHVEIRYFSPHSEVPFCGHATIATAVAMAEQVGTGPLLFHTPAGPVEIVTSDDGNGITASFTSVEPHVRELEPAALDRLLSVLHLTADDVRTDLPPRVAYAGARHPVLVLGSRETFDGLTFISREARDLLDEQDWVTMTVLWQQDPLTYEARNVFPVGEITEDYATGAAAAATGAYLRSLGAVRPPVTLTIRQGHHVGRPSVLRVDVPPTDGITVTGTAVPIAD</sequence>
<comment type="similarity">
    <text evidence="1">Belongs to the PhzF family.</text>
</comment>
<dbReference type="RefSeq" id="WP_277193332.1">
    <property type="nucleotide sequence ID" value="NZ_JAROAV010000050.1"/>
</dbReference>
<dbReference type="Gene3D" id="3.10.310.10">
    <property type="entry name" value="Diaminopimelate Epimerase, Chain A, domain 1"/>
    <property type="match status" value="2"/>
</dbReference>
<dbReference type="GO" id="GO:0016853">
    <property type="term" value="F:isomerase activity"/>
    <property type="evidence" value="ECO:0007669"/>
    <property type="project" value="UniProtKB-KW"/>
</dbReference>
<keyword evidence="2 3" id="KW-0413">Isomerase</keyword>
<protein>
    <submittedName>
        <fullName evidence="3">PhzF family phenazine biosynthesis isomerase</fullName>
    </submittedName>
</protein>
<gene>
    <name evidence="3" type="ORF">P4R38_17780</name>
</gene>
<name>A0ABT6CB27_9MICO</name>
<dbReference type="EMBL" id="JAROAV010000050">
    <property type="protein sequence ID" value="MDF8266103.1"/>
    <property type="molecule type" value="Genomic_DNA"/>
</dbReference>